<dbReference type="InParanoid" id="A0A1J7IZH6"/>
<reference evidence="1 2" key="1">
    <citation type="submission" date="2016-10" db="EMBL/GenBank/DDBJ databases">
        <title>Draft genome sequence of Coniochaeta ligniaria NRRL30616, a lignocellulolytic fungus for bioabatement of inhibitors in plant biomass hydrolysates.</title>
        <authorList>
            <consortium name="DOE Joint Genome Institute"/>
            <person name="Jimenez D.J."/>
            <person name="Hector R.E."/>
            <person name="Riley R."/>
            <person name="Sun H."/>
            <person name="Grigoriev I.V."/>
            <person name="Van Elsas J.D."/>
            <person name="Nichols N.N."/>
        </authorList>
    </citation>
    <scope>NUCLEOTIDE SEQUENCE [LARGE SCALE GENOMIC DNA]</scope>
    <source>
        <strain evidence="1 2">NRRL 30616</strain>
    </source>
</reference>
<evidence type="ECO:0008006" key="3">
    <source>
        <dbReference type="Google" id="ProtNLM"/>
    </source>
</evidence>
<protein>
    <recommendedName>
        <fullName evidence="3">ABM domain-containing protein</fullName>
    </recommendedName>
</protein>
<keyword evidence="2" id="KW-1185">Reference proteome</keyword>
<evidence type="ECO:0000313" key="2">
    <source>
        <dbReference type="Proteomes" id="UP000182658"/>
    </source>
</evidence>
<dbReference type="AlphaFoldDB" id="A0A1J7IZH6"/>
<dbReference type="EMBL" id="KV875094">
    <property type="protein sequence ID" value="OIW32894.1"/>
    <property type="molecule type" value="Genomic_DNA"/>
</dbReference>
<evidence type="ECO:0000313" key="1">
    <source>
        <dbReference type="EMBL" id="OIW32894.1"/>
    </source>
</evidence>
<sequence length="220" mass="25138">MLYLFANVNFLPGGYAPWQTAYDKLGEYVWKEEPTTLSYYFGIPYDNEHDFESTPLMFAFEVYDEKKSLYETHFNSPAMGKFLNDALPVMSTGFDLSHYSAVGGFLDAPGDSRQCGVMYDTKIVAKSAEARAVLKDRLAALAKKIEAGNDAAQVLTWMVFEGLDNDKDLRVYGRFKDRAAMAKMNEREDVVDFWKESREGEIDRIEQRGYVPNGKGWLHR</sequence>
<proteinExistence type="predicted"/>
<name>A0A1J7IZH6_9PEZI</name>
<organism evidence="1 2">
    <name type="scientific">Coniochaeta ligniaria NRRL 30616</name>
    <dbReference type="NCBI Taxonomy" id="1408157"/>
    <lineage>
        <taxon>Eukaryota</taxon>
        <taxon>Fungi</taxon>
        <taxon>Dikarya</taxon>
        <taxon>Ascomycota</taxon>
        <taxon>Pezizomycotina</taxon>
        <taxon>Sordariomycetes</taxon>
        <taxon>Sordariomycetidae</taxon>
        <taxon>Coniochaetales</taxon>
        <taxon>Coniochaetaceae</taxon>
        <taxon>Coniochaeta</taxon>
    </lineage>
</organism>
<dbReference type="Gene3D" id="3.30.70.100">
    <property type="match status" value="1"/>
</dbReference>
<dbReference type="Proteomes" id="UP000182658">
    <property type="component" value="Unassembled WGS sequence"/>
</dbReference>
<gene>
    <name evidence="1" type="ORF">CONLIGDRAFT_695111</name>
</gene>
<dbReference type="OrthoDB" id="5328688at2759"/>
<accession>A0A1J7IZH6</accession>